<comment type="caution">
    <text evidence="4">The sequence shown here is derived from an EMBL/GenBank/DDBJ whole genome shotgun (WGS) entry which is preliminary data.</text>
</comment>
<dbReference type="PANTHER" id="PTHR11808:SF15">
    <property type="entry name" value="CYSTATHIONINE GAMMA-LYASE"/>
    <property type="match status" value="1"/>
</dbReference>
<protein>
    <submittedName>
        <fullName evidence="4">Cystathionine gamma-synthase</fullName>
    </submittedName>
</protein>
<evidence type="ECO:0000313" key="4">
    <source>
        <dbReference type="EMBL" id="MYL15088.1"/>
    </source>
</evidence>
<comment type="cofactor">
    <cofactor evidence="1">
        <name>pyridoxal 5'-phosphate</name>
        <dbReference type="ChEBI" id="CHEBI:597326"/>
    </cofactor>
</comment>
<proteinExistence type="inferred from homology"/>
<gene>
    <name evidence="5" type="ORF">GLW30_10910</name>
    <name evidence="4" type="ORF">GLW36_00265</name>
</gene>
<organism evidence="4 7">
    <name type="scientific">Halorubrum distributum</name>
    <dbReference type="NCBI Taxonomy" id="29283"/>
    <lineage>
        <taxon>Archaea</taxon>
        <taxon>Methanobacteriati</taxon>
        <taxon>Methanobacteriota</taxon>
        <taxon>Stenosarchaea group</taxon>
        <taxon>Halobacteria</taxon>
        <taxon>Halobacteriales</taxon>
        <taxon>Haloferacaceae</taxon>
        <taxon>Halorubrum</taxon>
        <taxon>Halorubrum distributum group</taxon>
    </lineage>
</organism>
<dbReference type="Gene3D" id="3.90.1150.10">
    <property type="entry name" value="Aspartate Aminotransferase, domain 1"/>
    <property type="match status" value="1"/>
</dbReference>
<evidence type="ECO:0000256" key="2">
    <source>
        <dbReference type="ARBA" id="ARBA00009077"/>
    </source>
</evidence>
<dbReference type="InterPro" id="IPR054542">
    <property type="entry name" value="Cys_met_metab_PP"/>
</dbReference>
<comment type="similarity">
    <text evidence="2">Belongs to the trans-sulfuration enzymes family.</text>
</comment>
<dbReference type="EMBL" id="WMEO01000001">
    <property type="protein sequence ID" value="MYL15088.1"/>
    <property type="molecule type" value="Genomic_DNA"/>
</dbReference>
<dbReference type="GO" id="GO:0019346">
    <property type="term" value="P:transsulfuration"/>
    <property type="evidence" value="ECO:0007669"/>
    <property type="project" value="InterPro"/>
</dbReference>
<evidence type="ECO:0000313" key="5">
    <source>
        <dbReference type="EMBL" id="MYL68237.1"/>
    </source>
</evidence>
<dbReference type="Pfam" id="PF01053">
    <property type="entry name" value="Cys_Met_Meta_PP"/>
    <property type="match status" value="1"/>
</dbReference>
<dbReference type="Proteomes" id="UP000452321">
    <property type="component" value="Unassembled WGS sequence"/>
</dbReference>
<evidence type="ECO:0000256" key="3">
    <source>
        <dbReference type="ARBA" id="ARBA00022898"/>
    </source>
</evidence>
<dbReference type="InterPro" id="IPR015424">
    <property type="entry name" value="PyrdxlP-dep_Trfase"/>
</dbReference>
<dbReference type="EMBL" id="WMFC01000012">
    <property type="protein sequence ID" value="MYL68237.1"/>
    <property type="molecule type" value="Genomic_DNA"/>
</dbReference>
<dbReference type="AlphaFoldDB" id="A0A6B1I993"/>
<name>A0A6B1I993_9EURY</name>
<keyword evidence="3" id="KW-0663">Pyridoxal phosphate</keyword>
<dbReference type="Proteomes" id="UP000460194">
    <property type="component" value="Unassembled WGS sequence"/>
</dbReference>
<sequence>MEDRPKSTFETLTVTEGEEPFENGSEAGDVVSPIHLSSTFALPGLDTEMRLDDVDPAAGEFVYGRLSNPTRHALETRIAALEGGAHGAAFASGTAAIFTTLLARLTPGDHVVAFEDLYAGTRRMLDDVFRSRLGVDVTYVDATDTANVAAALREETAVVWMESPTNPKLALCDIAGIADLVADRDVLFGVDNTFASPYFQRPLELGADVVAHSTTKYLNGHSDAIAGVVVTDDDALAEEIRFLQRVGVGAVSGPFDSYLVLRGIKTLAARMERHEANATAVAEFLDGRAEVSDVYYPGLSSHPDHELAREQMSGFGGILSFELDGTIDDAKRFVEALTEFTLAVSVGGVESLIELPAAMTHEPLSPAEREALGISDTLLRVSVGIEGVDDLIADLKGGFDAMNRRTTTPPADR</sequence>
<dbReference type="PIRSF" id="PIRSF001434">
    <property type="entry name" value="CGS"/>
    <property type="match status" value="1"/>
</dbReference>
<reference evidence="6 7" key="1">
    <citation type="submission" date="2019-11" db="EMBL/GenBank/DDBJ databases">
        <title>Genome sequences of 17 halophilic strains isolated from different environments.</title>
        <authorList>
            <person name="Furrow R.E."/>
        </authorList>
    </citation>
    <scope>NUCLEOTIDE SEQUENCE [LARGE SCALE GENOMIC DNA]</scope>
    <source>
        <strain evidence="5 6">22502_06_Cabo</strain>
        <strain evidence="4 7">22517_05_Cabo</strain>
    </source>
</reference>
<dbReference type="GO" id="GO:0030170">
    <property type="term" value="F:pyridoxal phosphate binding"/>
    <property type="evidence" value="ECO:0007669"/>
    <property type="project" value="InterPro"/>
</dbReference>
<dbReference type="GO" id="GO:0009086">
    <property type="term" value="P:methionine biosynthetic process"/>
    <property type="evidence" value="ECO:0007669"/>
    <property type="project" value="UniProtKB-ARBA"/>
</dbReference>
<dbReference type="GO" id="GO:0004123">
    <property type="term" value="F:cystathionine gamma-lyase activity"/>
    <property type="evidence" value="ECO:0007669"/>
    <property type="project" value="TreeGrafter"/>
</dbReference>
<dbReference type="CDD" id="cd00614">
    <property type="entry name" value="CGS_like"/>
    <property type="match status" value="1"/>
</dbReference>
<evidence type="ECO:0000313" key="6">
    <source>
        <dbReference type="Proteomes" id="UP000452321"/>
    </source>
</evidence>
<accession>A0A6B1I993</accession>
<dbReference type="PROSITE" id="PS00868">
    <property type="entry name" value="CYS_MET_METAB_PP"/>
    <property type="match status" value="1"/>
</dbReference>
<dbReference type="InterPro" id="IPR015421">
    <property type="entry name" value="PyrdxlP-dep_Trfase_major"/>
</dbReference>
<dbReference type="InterPro" id="IPR015422">
    <property type="entry name" value="PyrdxlP-dep_Trfase_small"/>
</dbReference>
<dbReference type="Gene3D" id="3.40.640.10">
    <property type="entry name" value="Type I PLP-dependent aspartate aminotransferase-like (Major domain)"/>
    <property type="match status" value="1"/>
</dbReference>
<dbReference type="SUPFAM" id="SSF53383">
    <property type="entry name" value="PLP-dependent transferases"/>
    <property type="match status" value="1"/>
</dbReference>
<dbReference type="InterPro" id="IPR000277">
    <property type="entry name" value="Cys/Met-Metab_PyrdxlP-dep_enz"/>
</dbReference>
<dbReference type="RefSeq" id="WP_159358725.1">
    <property type="nucleotide sequence ID" value="NZ_WMEO01000001.1"/>
</dbReference>
<dbReference type="PANTHER" id="PTHR11808">
    <property type="entry name" value="TRANS-SULFURATION ENZYME FAMILY MEMBER"/>
    <property type="match status" value="1"/>
</dbReference>
<evidence type="ECO:0000313" key="7">
    <source>
        <dbReference type="Proteomes" id="UP000460194"/>
    </source>
</evidence>
<dbReference type="GO" id="GO:0019343">
    <property type="term" value="P:cysteine biosynthetic process via cystathionine"/>
    <property type="evidence" value="ECO:0007669"/>
    <property type="project" value="TreeGrafter"/>
</dbReference>
<dbReference type="GO" id="GO:0005737">
    <property type="term" value="C:cytoplasm"/>
    <property type="evidence" value="ECO:0007669"/>
    <property type="project" value="TreeGrafter"/>
</dbReference>
<dbReference type="FunFam" id="3.90.1150.10:FF:000033">
    <property type="entry name" value="Cystathionine gamma-synthase"/>
    <property type="match status" value="1"/>
</dbReference>
<evidence type="ECO:0000256" key="1">
    <source>
        <dbReference type="ARBA" id="ARBA00001933"/>
    </source>
</evidence>
<dbReference type="FunFam" id="3.40.640.10:FF:000046">
    <property type="entry name" value="Cystathionine gamma-lyase"/>
    <property type="match status" value="1"/>
</dbReference>